<dbReference type="RefSeq" id="WP_196938651.1">
    <property type="nucleotide sequence ID" value="NZ_MU158689.1"/>
</dbReference>
<name>A0ABR9T435_9SPHI</name>
<proteinExistence type="inferred from homology"/>
<accession>A0ABR9T435</accession>
<dbReference type="PANTHER" id="PTHR43140">
    <property type="entry name" value="TYPE-1 RESTRICTION ENZYME ECOKI SPECIFICITY PROTEIN"/>
    <property type="match status" value="1"/>
</dbReference>
<keyword evidence="5" id="KW-0540">Nuclease</keyword>
<reference evidence="5 6" key="1">
    <citation type="submission" date="2018-02" db="EMBL/GenBank/DDBJ databases">
        <title>Sphingobacterium KA21.</title>
        <authorList>
            <person name="Vasarhelyi B.M."/>
            <person name="Deshmukh S."/>
            <person name="Balint B."/>
            <person name="Kukolya J."/>
        </authorList>
    </citation>
    <scope>NUCLEOTIDE SEQUENCE [LARGE SCALE GENOMIC DNA]</scope>
    <source>
        <strain evidence="5 6">Ka21</strain>
    </source>
</reference>
<evidence type="ECO:0000256" key="2">
    <source>
        <dbReference type="ARBA" id="ARBA00022747"/>
    </source>
</evidence>
<protein>
    <submittedName>
        <fullName evidence="5">Restriction endonuclease subunit S</fullName>
    </submittedName>
</protein>
<keyword evidence="6" id="KW-1185">Reference proteome</keyword>
<dbReference type="EMBL" id="PSKQ01000013">
    <property type="protein sequence ID" value="MBE8719649.1"/>
    <property type="molecule type" value="Genomic_DNA"/>
</dbReference>
<comment type="caution">
    <text evidence="5">The sequence shown here is derived from an EMBL/GenBank/DDBJ whole genome shotgun (WGS) entry which is preliminary data.</text>
</comment>
<feature type="domain" description="Type I restriction modification DNA specificity" evidence="4">
    <location>
        <begin position="226"/>
        <end position="394"/>
    </location>
</feature>
<keyword evidence="3" id="KW-0238">DNA-binding</keyword>
<dbReference type="PANTHER" id="PTHR43140:SF1">
    <property type="entry name" value="TYPE I RESTRICTION ENZYME ECOKI SPECIFICITY SUBUNIT"/>
    <property type="match status" value="1"/>
</dbReference>
<dbReference type="Proteomes" id="UP000618319">
    <property type="component" value="Unassembled WGS sequence"/>
</dbReference>
<dbReference type="InterPro" id="IPR044946">
    <property type="entry name" value="Restrct_endonuc_typeI_TRD_sf"/>
</dbReference>
<dbReference type="SUPFAM" id="SSF116734">
    <property type="entry name" value="DNA methylase specificity domain"/>
    <property type="match status" value="2"/>
</dbReference>
<evidence type="ECO:0000256" key="1">
    <source>
        <dbReference type="ARBA" id="ARBA00010923"/>
    </source>
</evidence>
<feature type="domain" description="Type I restriction modification DNA specificity" evidence="4">
    <location>
        <begin position="91"/>
        <end position="174"/>
    </location>
</feature>
<keyword evidence="2" id="KW-0680">Restriction system</keyword>
<sequence>MQRYEKYKDSGIDWLGKIPEHWELNRLKHIFKEKKKVLNFFLPAGSISFGKVVFKDDEKIPASTKATYQEVLKGDYLINPLNLNYDLISLRIALSDIDVVVSSGYIVIQDVIQLNKNYYKWLLHQYDISYMKLLGAGVRQTINFNNIANSELPYPPLNEQKVISKFLDDKCEKIDVAIHLKERQIEKLSELRQITIQNAVTKGIQHFNGEAVQMKNSGIDWIGDIPEHWSTRRLASLGRFSKGGGFSKADLVEEDGVPAILYGDIYTKYNYKILDPIRLISVDASHNAVKLEYDDLLFTGSGELKEDIGKCVVFKSQLKTMAGGDVIIFRQVYNSSEYLSYCMSTNGAKYEKAKSSKGEIIVHTYASKLREIYVPFPPINEQRQIVAYLDEQTSKMGKAIAQKQEQIIKLKEYKKSLINEVVTGKLKVVQ</sequence>
<gene>
    <name evidence="5" type="ORF">C4F40_02780</name>
</gene>
<evidence type="ECO:0000313" key="6">
    <source>
        <dbReference type="Proteomes" id="UP000618319"/>
    </source>
</evidence>
<organism evidence="5 6">
    <name type="scientific">Sphingobacterium pedocola</name>
    <dbReference type="NCBI Taxonomy" id="2082722"/>
    <lineage>
        <taxon>Bacteria</taxon>
        <taxon>Pseudomonadati</taxon>
        <taxon>Bacteroidota</taxon>
        <taxon>Sphingobacteriia</taxon>
        <taxon>Sphingobacteriales</taxon>
        <taxon>Sphingobacteriaceae</taxon>
        <taxon>Sphingobacterium</taxon>
    </lineage>
</organism>
<dbReference type="InterPro" id="IPR051212">
    <property type="entry name" value="Type-I_RE_S_subunit"/>
</dbReference>
<dbReference type="InterPro" id="IPR000055">
    <property type="entry name" value="Restrct_endonuc_typeI_TRD"/>
</dbReference>
<keyword evidence="5" id="KW-0378">Hydrolase</keyword>
<keyword evidence="5" id="KW-0255">Endonuclease</keyword>
<evidence type="ECO:0000259" key="4">
    <source>
        <dbReference type="Pfam" id="PF01420"/>
    </source>
</evidence>
<evidence type="ECO:0000256" key="3">
    <source>
        <dbReference type="ARBA" id="ARBA00023125"/>
    </source>
</evidence>
<evidence type="ECO:0000313" key="5">
    <source>
        <dbReference type="EMBL" id="MBE8719649.1"/>
    </source>
</evidence>
<dbReference type="GO" id="GO:0004519">
    <property type="term" value="F:endonuclease activity"/>
    <property type="evidence" value="ECO:0007669"/>
    <property type="project" value="UniProtKB-KW"/>
</dbReference>
<dbReference type="Pfam" id="PF01420">
    <property type="entry name" value="Methylase_S"/>
    <property type="match status" value="2"/>
</dbReference>
<dbReference type="Gene3D" id="1.10.287.1120">
    <property type="entry name" value="Bipartite methylase S protein"/>
    <property type="match status" value="1"/>
</dbReference>
<comment type="similarity">
    <text evidence="1">Belongs to the type-I restriction system S methylase family.</text>
</comment>
<dbReference type="Gene3D" id="3.90.220.20">
    <property type="entry name" value="DNA methylase specificity domains"/>
    <property type="match status" value="2"/>
</dbReference>